<organism evidence="2 3">
    <name type="scientific">Bacillus cereus VD133</name>
    <dbReference type="NCBI Taxonomy" id="1053233"/>
    <lineage>
        <taxon>Bacteria</taxon>
        <taxon>Bacillati</taxon>
        <taxon>Bacillota</taxon>
        <taxon>Bacilli</taxon>
        <taxon>Bacillales</taxon>
        <taxon>Bacillaceae</taxon>
        <taxon>Bacillus</taxon>
        <taxon>Bacillus cereus group</taxon>
    </lineage>
</organism>
<evidence type="ECO:0000313" key="2">
    <source>
        <dbReference type="EMBL" id="EOO23383.1"/>
    </source>
</evidence>
<evidence type="ECO:0000313" key="3">
    <source>
        <dbReference type="Proteomes" id="UP000014018"/>
    </source>
</evidence>
<reference evidence="2 3" key="1">
    <citation type="submission" date="2012-12" db="EMBL/GenBank/DDBJ databases">
        <title>The Genome Sequence of Bacillus cereus VD133.</title>
        <authorList>
            <consortium name="The Broad Institute Genome Sequencing Platform"/>
            <consortium name="The Broad Institute Genome Sequencing Center for Infectious Disease"/>
            <person name="Feldgarden M."/>
            <person name="Van der Auwera G.A."/>
            <person name="Mahillon J."/>
            <person name="Duprez V."/>
            <person name="Timmery S."/>
            <person name="Mattelet C."/>
            <person name="Dierick K."/>
            <person name="Sun M."/>
            <person name="Yu Z."/>
            <person name="Zhu L."/>
            <person name="Hu X."/>
            <person name="Shank E.B."/>
            <person name="Swiecicka I."/>
            <person name="Hansen B.M."/>
            <person name="Andrup L."/>
            <person name="Walker B."/>
            <person name="Young S.K."/>
            <person name="Zeng Q."/>
            <person name="Gargeya S."/>
            <person name="Fitzgerald M."/>
            <person name="Haas B."/>
            <person name="Abouelleil A."/>
            <person name="Alvarado L."/>
            <person name="Arachchi H.M."/>
            <person name="Berlin A.M."/>
            <person name="Chapman S.B."/>
            <person name="Dewar J."/>
            <person name="Goldberg J."/>
            <person name="Griggs A."/>
            <person name="Gujja S."/>
            <person name="Hansen M."/>
            <person name="Howarth C."/>
            <person name="Imamovic A."/>
            <person name="Larimer J."/>
            <person name="McCowan C."/>
            <person name="Murphy C."/>
            <person name="Neiman D."/>
            <person name="Pearson M."/>
            <person name="Priest M."/>
            <person name="Roberts A."/>
            <person name="Saif S."/>
            <person name="Shea T."/>
            <person name="Sisk P."/>
            <person name="Sykes S."/>
            <person name="Wortman J."/>
            <person name="Nusbaum C."/>
            <person name="Birren B."/>
        </authorList>
    </citation>
    <scope>NUCLEOTIDE SEQUENCE [LARGE SCALE GENOMIC DNA]</scope>
    <source>
        <strain evidence="2 3">VD133</strain>
    </source>
</reference>
<feature type="transmembrane region" description="Helical" evidence="1">
    <location>
        <begin position="91"/>
        <end position="112"/>
    </location>
</feature>
<name>A0A9W5PJ39_BACCE</name>
<protein>
    <submittedName>
        <fullName evidence="2">Uncharacterized protein</fullName>
    </submittedName>
</protein>
<accession>A0A9W5PJ39</accession>
<comment type="caution">
    <text evidence="2">The sequence shown here is derived from an EMBL/GenBank/DDBJ whole genome shotgun (WGS) entry which is preliminary data.</text>
</comment>
<dbReference type="EMBL" id="AHFB01000195">
    <property type="protein sequence ID" value="EOO23383.1"/>
    <property type="molecule type" value="Genomic_DNA"/>
</dbReference>
<sequence length="114" mass="13387">MSNQLEQIVNQNEILKDSLSEVLQDGIGEKVKSVSEEIESYGKQVNQTLKNMNSEIREPIQKHGVRLKRLSEELQQNYNTHMWQSTFRDGLVTLNLFATPILIISFLIWFFWFN</sequence>
<keyword evidence="1" id="KW-0812">Transmembrane</keyword>
<evidence type="ECO:0000256" key="1">
    <source>
        <dbReference type="SAM" id="Phobius"/>
    </source>
</evidence>
<keyword evidence="1" id="KW-0472">Membrane</keyword>
<gene>
    <name evidence="2" type="ORF">IIU_07041</name>
</gene>
<keyword evidence="1" id="KW-1133">Transmembrane helix</keyword>
<dbReference type="AlphaFoldDB" id="A0A9W5PJ39"/>
<proteinExistence type="predicted"/>
<dbReference type="Proteomes" id="UP000014018">
    <property type="component" value="Unassembled WGS sequence"/>
</dbReference>